<evidence type="ECO:0000256" key="1">
    <source>
        <dbReference type="ARBA" id="ARBA00008857"/>
    </source>
</evidence>
<evidence type="ECO:0000256" key="2">
    <source>
        <dbReference type="ARBA" id="ARBA00023125"/>
    </source>
</evidence>
<dbReference type="InterPro" id="IPR010998">
    <property type="entry name" value="Integrase_recombinase_N"/>
</dbReference>
<dbReference type="Gene3D" id="1.10.150.130">
    <property type="match status" value="1"/>
</dbReference>
<dbReference type="PANTHER" id="PTHR30349">
    <property type="entry name" value="PHAGE INTEGRASE-RELATED"/>
    <property type="match status" value="1"/>
</dbReference>
<proteinExistence type="inferred from homology"/>
<name>A0A412RLW8_9FIRM</name>
<dbReference type="InterPro" id="IPR050090">
    <property type="entry name" value="Tyrosine_recombinase_XerCD"/>
</dbReference>
<sequence length="372" mass="44055">MAQYVVGMQTEKQEKFYFIREKESMNIVLLPSKYLMHKKRSKISPNTIRRSAFALSYYLNYMDENQLHLDDIYQMKYAEQHEHFTEFLIWLKAGEHSREEYSKLPNNETCNAYLKEVFRFYTFMERENGQSESLKVLSDAQTIVRNSIGVRRVLNRKSFHGYLKEKGHQGKTIEQDKIVSLLQECANCRDQVLLLLLAETGFRIGELLGVRYMEDIDYKNHMIYVNFREDNENGARAKNAEFRRAKVSDATFDILMFYIEDYKELIMKQEYLFINISGDYVGKPFKVSGVYAMLRRLESKTGIKASPHRLRHYFANARRKDGWKLELISQALGHRSIETTMKYLNITDEELIQVSDEFYNKHQAMYGIQNLL</sequence>
<keyword evidence="2" id="KW-0238">DNA-binding</keyword>
<protein>
    <submittedName>
        <fullName evidence="5">Recombinase</fullName>
    </submittedName>
</protein>
<dbReference type="GO" id="GO:0003677">
    <property type="term" value="F:DNA binding"/>
    <property type="evidence" value="ECO:0007669"/>
    <property type="project" value="UniProtKB-KW"/>
</dbReference>
<dbReference type="PANTHER" id="PTHR30349:SF41">
    <property type="entry name" value="INTEGRASE_RECOMBINASE PROTEIN MJ0367-RELATED"/>
    <property type="match status" value="1"/>
</dbReference>
<dbReference type="InterPro" id="IPR011010">
    <property type="entry name" value="DNA_brk_join_enz"/>
</dbReference>
<dbReference type="SUPFAM" id="SSF56349">
    <property type="entry name" value="DNA breaking-rejoining enzymes"/>
    <property type="match status" value="1"/>
</dbReference>
<dbReference type="Pfam" id="PF00589">
    <property type="entry name" value="Phage_integrase"/>
    <property type="match status" value="1"/>
</dbReference>
<dbReference type="InterPro" id="IPR013762">
    <property type="entry name" value="Integrase-like_cat_sf"/>
</dbReference>
<dbReference type="AlphaFoldDB" id="A0A412RLW8"/>
<evidence type="ECO:0000313" key="6">
    <source>
        <dbReference type="Proteomes" id="UP000283765"/>
    </source>
</evidence>
<gene>
    <name evidence="5" type="ORF">DWW89_09155</name>
</gene>
<accession>A0A412RLW8</accession>
<dbReference type="InterPro" id="IPR002104">
    <property type="entry name" value="Integrase_catalytic"/>
</dbReference>
<reference evidence="5 6" key="1">
    <citation type="submission" date="2018-08" db="EMBL/GenBank/DDBJ databases">
        <title>A genome reference for cultivated species of the human gut microbiota.</title>
        <authorList>
            <person name="Zou Y."/>
            <person name="Xue W."/>
            <person name="Luo G."/>
        </authorList>
    </citation>
    <scope>NUCLEOTIDE SEQUENCE [LARGE SCALE GENOMIC DNA]</scope>
    <source>
        <strain evidence="5 6">AF17-27</strain>
    </source>
</reference>
<dbReference type="RefSeq" id="WP_117994005.1">
    <property type="nucleotide sequence ID" value="NZ_QRXR01000013.1"/>
</dbReference>
<dbReference type="Proteomes" id="UP000283765">
    <property type="component" value="Unassembled WGS sequence"/>
</dbReference>
<organism evidence="5 6">
    <name type="scientific">Agathobacter rectalis</name>
    <dbReference type="NCBI Taxonomy" id="39491"/>
    <lineage>
        <taxon>Bacteria</taxon>
        <taxon>Bacillati</taxon>
        <taxon>Bacillota</taxon>
        <taxon>Clostridia</taxon>
        <taxon>Lachnospirales</taxon>
        <taxon>Lachnospiraceae</taxon>
        <taxon>Agathobacter</taxon>
    </lineage>
</organism>
<dbReference type="PROSITE" id="PS51898">
    <property type="entry name" value="TYR_RECOMBINASE"/>
    <property type="match status" value="1"/>
</dbReference>
<dbReference type="EMBL" id="QRXR01000013">
    <property type="protein sequence ID" value="RGU24002.1"/>
    <property type="molecule type" value="Genomic_DNA"/>
</dbReference>
<comment type="caution">
    <text evidence="5">The sequence shown here is derived from an EMBL/GenBank/DDBJ whole genome shotgun (WGS) entry which is preliminary data.</text>
</comment>
<feature type="domain" description="Tyr recombinase" evidence="4">
    <location>
        <begin position="168"/>
        <end position="356"/>
    </location>
</feature>
<comment type="similarity">
    <text evidence="1">Belongs to the 'phage' integrase family.</text>
</comment>
<evidence type="ECO:0000313" key="5">
    <source>
        <dbReference type="EMBL" id="RGU24002.1"/>
    </source>
</evidence>
<dbReference type="Gene3D" id="1.10.443.10">
    <property type="entry name" value="Intergrase catalytic core"/>
    <property type="match status" value="1"/>
</dbReference>
<keyword evidence="3" id="KW-0233">DNA recombination</keyword>
<evidence type="ECO:0000256" key="3">
    <source>
        <dbReference type="ARBA" id="ARBA00023172"/>
    </source>
</evidence>
<dbReference type="GO" id="GO:0015074">
    <property type="term" value="P:DNA integration"/>
    <property type="evidence" value="ECO:0007669"/>
    <property type="project" value="InterPro"/>
</dbReference>
<dbReference type="GO" id="GO:0006310">
    <property type="term" value="P:DNA recombination"/>
    <property type="evidence" value="ECO:0007669"/>
    <property type="project" value="UniProtKB-KW"/>
</dbReference>
<evidence type="ECO:0000259" key="4">
    <source>
        <dbReference type="PROSITE" id="PS51898"/>
    </source>
</evidence>